<dbReference type="Gramene" id="GBG60925">
    <property type="protein sequence ID" value="GBG60925"/>
    <property type="gene ID" value="CBR_g16047"/>
</dbReference>
<name>A0A388JT11_CHABU</name>
<dbReference type="GO" id="GO:0005737">
    <property type="term" value="C:cytoplasm"/>
    <property type="evidence" value="ECO:0007669"/>
    <property type="project" value="TreeGrafter"/>
</dbReference>
<accession>A0A388JT11</accession>
<evidence type="ECO:0000256" key="2">
    <source>
        <dbReference type="SAM" id="Coils"/>
    </source>
</evidence>
<keyword evidence="1" id="KW-0143">Chaperone</keyword>
<dbReference type="AlphaFoldDB" id="A0A388JT11"/>
<comment type="caution">
    <text evidence="3">The sequence shown here is derived from an EMBL/GenBank/DDBJ whole genome shotgun (WGS) entry which is preliminary data.</text>
</comment>
<dbReference type="PANTHER" id="PTHR20903:SF0">
    <property type="entry name" value="PREFOLDIN SUBUNIT 1"/>
    <property type="match status" value="1"/>
</dbReference>
<evidence type="ECO:0000313" key="3">
    <source>
        <dbReference type="EMBL" id="GBG60925.1"/>
    </source>
</evidence>
<protein>
    <submittedName>
        <fullName evidence="3">Uncharacterized protein</fullName>
    </submittedName>
</protein>
<dbReference type="Proteomes" id="UP000265515">
    <property type="component" value="Unassembled WGS sequence"/>
</dbReference>
<dbReference type="SUPFAM" id="SSF46579">
    <property type="entry name" value="Prefoldin"/>
    <property type="match status" value="1"/>
</dbReference>
<dbReference type="OrthoDB" id="5242628at2759"/>
<evidence type="ECO:0000313" key="4">
    <source>
        <dbReference type="Proteomes" id="UP000265515"/>
    </source>
</evidence>
<dbReference type="EMBL" id="BFEA01000015">
    <property type="protein sequence ID" value="GBG60925.1"/>
    <property type="molecule type" value="Genomic_DNA"/>
</dbReference>
<proteinExistence type="predicted"/>
<dbReference type="STRING" id="69332.A0A388JT11"/>
<keyword evidence="4" id="KW-1185">Reference proteome</keyword>
<sequence>MASESQKEAFVELQGRLVETNAKLKQVSQQLLGKEREKRRAVITGQELEELPADTRTFRAIEPRRPDRGIGHGGGRR</sequence>
<feature type="coiled-coil region" evidence="2">
    <location>
        <begin position="10"/>
        <end position="37"/>
    </location>
</feature>
<dbReference type="GO" id="GO:0051082">
    <property type="term" value="F:unfolded protein binding"/>
    <property type="evidence" value="ECO:0007669"/>
    <property type="project" value="TreeGrafter"/>
</dbReference>
<gene>
    <name evidence="3" type="ORF">CBR_g16047</name>
</gene>
<dbReference type="OMA" id="TYKAIGM"/>
<organism evidence="3 4">
    <name type="scientific">Chara braunii</name>
    <name type="common">Braun's stonewort</name>
    <dbReference type="NCBI Taxonomy" id="69332"/>
    <lineage>
        <taxon>Eukaryota</taxon>
        <taxon>Viridiplantae</taxon>
        <taxon>Streptophyta</taxon>
        <taxon>Charophyceae</taxon>
        <taxon>Charales</taxon>
        <taxon>Characeae</taxon>
        <taxon>Chara</taxon>
    </lineage>
</organism>
<dbReference type="PANTHER" id="PTHR20903">
    <property type="entry name" value="PREFOLDIN SUBUNIT 1-RELATED"/>
    <property type="match status" value="1"/>
</dbReference>
<evidence type="ECO:0000256" key="1">
    <source>
        <dbReference type="ARBA" id="ARBA00023186"/>
    </source>
</evidence>
<dbReference type="GO" id="GO:0044183">
    <property type="term" value="F:protein folding chaperone"/>
    <property type="evidence" value="ECO:0007669"/>
    <property type="project" value="TreeGrafter"/>
</dbReference>
<reference evidence="3 4" key="1">
    <citation type="journal article" date="2018" name="Cell">
        <title>The Chara Genome: Secondary Complexity and Implications for Plant Terrestrialization.</title>
        <authorList>
            <person name="Nishiyama T."/>
            <person name="Sakayama H."/>
            <person name="Vries J.D."/>
            <person name="Buschmann H."/>
            <person name="Saint-Marcoux D."/>
            <person name="Ullrich K.K."/>
            <person name="Haas F.B."/>
            <person name="Vanderstraeten L."/>
            <person name="Becker D."/>
            <person name="Lang D."/>
            <person name="Vosolsobe S."/>
            <person name="Rombauts S."/>
            <person name="Wilhelmsson P.K.I."/>
            <person name="Janitza P."/>
            <person name="Kern R."/>
            <person name="Heyl A."/>
            <person name="Rumpler F."/>
            <person name="Villalobos L.I.A.C."/>
            <person name="Clay J.M."/>
            <person name="Skokan R."/>
            <person name="Toyoda A."/>
            <person name="Suzuki Y."/>
            <person name="Kagoshima H."/>
            <person name="Schijlen E."/>
            <person name="Tajeshwar N."/>
            <person name="Catarino B."/>
            <person name="Hetherington A.J."/>
            <person name="Saltykova A."/>
            <person name="Bonnot C."/>
            <person name="Breuninger H."/>
            <person name="Symeonidi A."/>
            <person name="Radhakrishnan G.V."/>
            <person name="Van Nieuwerburgh F."/>
            <person name="Deforce D."/>
            <person name="Chang C."/>
            <person name="Karol K.G."/>
            <person name="Hedrich R."/>
            <person name="Ulvskov P."/>
            <person name="Glockner G."/>
            <person name="Delwiche C.F."/>
            <person name="Petrasek J."/>
            <person name="Van de Peer Y."/>
            <person name="Friml J."/>
            <person name="Beilby M."/>
            <person name="Dolan L."/>
            <person name="Kohara Y."/>
            <person name="Sugano S."/>
            <person name="Fujiyama A."/>
            <person name="Delaux P.-M."/>
            <person name="Quint M."/>
            <person name="TheiBen G."/>
            <person name="Hagemann M."/>
            <person name="Harholt J."/>
            <person name="Dunand C."/>
            <person name="Zachgo S."/>
            <person name="Langdale J."/>
            <person name="Maumus F."/>
            <person name="Straeten D.V.D."/>
            <person name="Gould S.B."/>
            <person name="Rensing S.A."/>
        </authorList>
    </citation>
    <scope>NUCLEOTIDE SEQUENCE [LARGE SCALE GENOMIC DNA]</scope>
    <source>
        <strain evidence="3 4">S276</strain>
    </source>
</reference>
<keyword evidence="2" id="KW-0175">Coiled coil</keyword>